<accession>A0ABR8GLT6</accession>
<comment type="caution">
    <text evidence="1">The sequence shown here is derived from an EMBL/GenBank/DDBJ whole genome shotgun (WGS) entry which is preliminary data.</text>
</comment>
<evidence type="ECO:0000313" key="2">
    <source>
        <dbReference type="Proteomes" id="UP000660380"/>
    </source>
</evidence>
<sequence>MATKTNKLVKINDSTMGIYQLPSYQESKLKAVYYGLQEVYGKSSEAKSGTKWKKAEWEEFKAKFQETFGTVEQPKYTVEQMIQFSINRFNKGLPELLEVNRKTWQRREKFLANQAEVI</sequence>
<keyword evidence="2" id="KW-1185">Reference proteome</keyword>
<dbReference type="EMBL" id="JACJTA010000008">
    <property type="protein sequence ID" value="MBD2604118.1"/>
    <property type="molecule type" value="Genomic_DNA"/>
</dbReference>
<reference evidence="1 2" key="1">
    <citation type="journal article" date="2020" name="ISME J.">
        <title>Comparative genomics reveals insights into cyanobacterial evolution and habitat adaptation.</title>
        <authorList>
            <person name="Chen M.Y."/>
            <person name="Teng W.K."/>
            <person name="Zhao L."/>
            <person name="Hu C.X."/>
            <person name="Zhou Y.K."/>
            <person name="Han B.P."/>
            <person name="Song L.R."/>
            <person name="Shu W.S."/>
        </authorList>
    </citation>
    <scope>NUCLEOTIDE SEQUENCE [LARGE SCALE GENOMIC DNA]</scope>
    <source>
        <strain evidence="1 2">FACHB-248</strain>
    </source>
</reference>
<proteinExistence type="predicted"/>
<dbReference type="Proteomes" id="UP000660380">
    <property type="component" value="Unassembled WGS sequence"/>
</dbReference>
<organism evidence="1 2">
    <name type="scientific">Scytonema hofmannii FACHB-248</name>
    <dbReference type="NCBI Taxonomy" id="1842502"/>
    <lineage>
        <taxon>Bacteria</taxon>
        <taxon>Bacillati</taxon>
        <taxon>Cyanobacteriota</taxon>
        <taxon>Cyanophyceae</taxon>
        <taxon>Nostocales</taxon>
        <taxon>Scytonemataceae</taxon>
        <taxon>Scytonema</taxon>
    </lineage>
</organism>
<dbReference type="RefSeq" id="WP_029631154.1">
    <property type="nucleotide sequence ID" value="NZ_JACJTA010000008.1"/>
</dbReference>
<protein>
    <submittedName>
        <fullName evidence="1">Uncharacterized protein</fullName>
    </submittedName>
</protein>
<evidence type="ECO:0000313" key="1">
    <source>
        <dbReference type="EMBL" id="MBD2604118.1"/>
    </source>
</evidence>
<name>A0ABR8GLT6_9CYAN</name>
<gene>
    <name evidence="1" type="ORF">H6G81_06160</name>
</gene>